<dbReference type="AlphaFoldDB" id="B6XTT5"/>
<sequence>MFQGCDARDPVHGHDLRLGQTVLDVVARRGDLRLPTYTV</sequence>
<accession>B6XTT5</accession>
<protein>
    <submittedName>
        <fullName evidence="1">Uncharacterized protein</fullName>
    </submittedName>
</protein>
<name>B6XTT5_9BIFI</name>
<proteinExistence type="predicted"/>
<reference evidence="1 2" key="2">
    <citation type="submission" date="2008-10" db="EMBL/GenBank/DDBJ databases">
        <authorList>
            <person name="Fulton L."/>
            <person name="Clifton S."/>
            <person name="Fulton B."/>
            <person name="Xu J."/>
            <person name="Minx P."/>
            <person name="Pepin K.H."/>
            <person name="Johnson M."/>
            <person name="Bhonagiri V."/>
            <person name="Nash W.E."/>
            <person name="Mardis E.R."/>
            <person name="Wilson R.K."/>
        </authorList>
    </citation>
    <scope>NUCLEOTIDE SEQUENCE [LARGE SCALE GENOMIC DNA]</scope>
    <source>
        <strain evidence="1 2">DSM 16992</strain>
    </source>
</reference>
<comment type="caution">
    <text evidence="1">The sequence shown here is derived from an EMBL/GenBank/DDBJ whole genome shotgun (WGS) entry which is preliminary data.</text>
</comment>
<dbReference type="EMBL" id="ABXY01000011">
    <property type="protein sequence ID" value="EEB21605.1"/>
    <property type="molecule type" value="Genomic_DNA"/>
</dbReference>
<dbReference type="Proteomes" id="UP000003882">
    <property type="component" value="Unassembled WGS sequence"/>
</dbReference>
<organism evidence="1 2">
    <name type="scientific">Bifidobacterium catenulatum DSM 16992 = JCM 1194 = LMG 11043</name>
    <dbReference type="NCBI Taxonomy" id="566552"/>
    <lineage>
        <taxon>Bacteria</taxon>
        <taxon>Bacillati</taxon>
        <taxon>Actinomycetota</taxon>
        <taxon>Actinomycetes</taxon>
        <taxon>Bifidobacteriales</taxon>
        <taxon>Bifidobacteriaceae</taxon>
        <taxon>Bifidobacterium</taxon>
    </lineage>
</organism>
<gene>
    <name evidence="1" type="ORF">BIFCAT_00563</name>
</gene>
<reference evidence="1 2" key="1">
    <citation type="submission" date="2008-10" db="EMBL/GenBank/DDBJ databases">
        <title>Draft genome sequence of Bifidobacterium catenulatum (DSM 16992).</title>
        <authorList>
            <person name="Sudarsanam P."/>
            <person name="Ley R."/>
            <person name="Guruge J."/>
            <person name="Turnbaugh P.J."/>
            <person name="Mahowald M."/>
            <person name="Liep D."/>
            <person name="Gordon J."/>
        </authorList>
    </citation>
    <scope>NUCLEOTIDE SEQUENCE [LARGE SCALE GENOMIC DNA]</scope>
    <source>
        <strain evidence="1 2">DSM 16992</strain>
    </source>
</reference>
<evidence type="ECO:0000313" key="2">
    <source>
        <dbReference type="Proteomes" id="UP000003882"/>
    </source>
</evidence>
<evidence type="ECO:0000313" key="1">
    <source>
        <dbReference type="EMBL" id="EEB21605.1"/>
    </source>
</evidence>